<name>A0A0C3IPU0_PISTI</name>
<gene>
    <name evidence="2" type="ORF">M404DRAFT_30920</name>
</gene>
<dbReference type="OrthoDB" id="2657661at2759"/>
<keyword evidence="1" id="KW-0472">Membrane</keyword>
<organism evidence="2 3">
    <name type="scientific">Pisolithus tinctorius Marx 270</name>
    <dbReference type="NCBI Taxonomy" id="870435"/>
    <lineage>
        <taxon>Eukaryota</taxon>
        <taxon>Fungi</taxon>
        <taxon>Dikarya</taxon>
        <taxon>Basidiomycota</taxon>
        <taxon>Agaricomycotina</taxon>
        <taxon>Agaricomycetes</taxon>
        <taxon>Agaricomycetidae</taxon>
        <taxon>Boletales</taxon>
        <taxon>Sclerodermatineae</taxon>
        <taxon>Pisolithaceae</taxon>
        <taxon>Pisolithus</taxon>
    </lineage>
</organism>
<feature type="transmembrane region" description="Helical" evidence="1">
    <location>
        <begin position="310"/>
        <end position="330"/>
    </location>
</feature>
<reference evidence="3" key="2">
    <citation type="submission" date="2015-01" db="EMBL/GenBank/DDBJ databases">
        <title>Evolutionary Origins and Diversification of the Mycorrhizal Mutualists.</title>
        <authorList>
            <consortium name="DOE Joint Genome Institute"/>
            <consortium name="Mycorrhizal Genomics Consortium"/>
            <person name="Kohler A."/>
            <person name="Kuo A."/>
            <person name="Nagy L.G."/>
            <person name="Floudas D."/>
            <person name="Copeland A."/>
            <person name="Barry K.W."/>
            <person name="Cichocki N."/>
            <person name="Veneault-Fourrey C."/>
            <person name="LaButti K."/>
            <person name="Lindquist E.A."/>
            <person name="Lipzen A."/>
            <person name="Lundell T."/>
            <person name="Morin E."/>
            <person name="Murat C."/>
            <person name="Riley R."/>
            <person name="Ohm R."/>
            <person name="Sun H."/>
            <person name="Tunlid A."/>
            <person name="Henrissat B."/>
            <person name="Grigoriev I.V."/>
            <person name="Hibbett D.S."/>
            <person name="Martin F."/>
        </authorList>
    </citation>
    <scope>NUCLEOTIDE SEQUENCE [LARGE SCALE GENOMIC DNA]</scope>
    <source>
        <strain evidence="3">Marx 270</strain>
    </source>
</reference>
<evidence type="ECO:0000313" key="2">
    <source>
        <dbReference type="EMBL" id="KIN98957.1"/>
    </source>
</evidence>
<keyword evidence="1" id="KW-0812">Transmembrane</keyword>
<dbReference type="AlphaFoldDB" id="A0A0C3IPU0"/>
<accession>A0A0C3IPU0</accession>
<feature type="transmembrane region" description="Helical" evidence="1">
    <location>
        <begin position="210"/>
        <end position="228"/>
    </location>
</feature>
<evidence type="ECO:0000313" key="3">
    <source>
        <dbReference type="Proteomes" id="UP000054217"/>
    </source>
</evidence>
<reference evidence="2 3" key="1">
    <citation type="submission" date="2014-04" db="EMBL/GenBank/DDBJ databases">
        <authorList>
            <consortium name="DOE Joint Genome Institute"/>
            <person name="Kuo A."/>
            <person name="Kohler A."/>
            <person name="Costa M.D."/>
            <person name="Nagy L.G."/>
            <person name="Floudas D."/>
            <person name="Copeland A."/>
            <person name="Barry K.W."/>
            <person name="Cichocki N."/>
            <person name="Veneault-Fourrey C."/>
            <person name="LaButti K."/>
            <person name="Lindquist E.A."/>
            <person name="Lipzen A."/>
            <person name="Lundell T."/>
            <person name="Morin E."/>
            <person name="Murat C."/>
            <person name="Sun H."/>
            <person name="Tunlid A."/>
            <person name="Henrissat B."/>
            <person name="Grigoriev I.V."/>
            <person name="Hibbett D.S."/>
            <person name="Martin F."/>
            <person name="Nordberg H.P."/>
            <person name="Cantor M.N."/>
            <person name="Hua S.X."/>
        </authorList>
    </citation>
    <scope>NUCLEOTIDE SEQUENCE [LARGE SCALE GENOMIC DNA]</scope>
    <source>
        <strain evidence="2 3">Marx 270</strain>
    </source>
</reference>
<dbReference type="HOGENOM" id="CLU_068100_0_0_1"/>
<feature type="transmembrane region" description="Helical" evidence="1">
    <location>
        <begin position="240"/>
        <end position="258"/>
    </location>
</feature>
<dbReference type="EMBL" id="KN832010">
    <property type="protein sequence ID" value="KIN98957.1"/>
    <property type="molecule type" value="Genomic_DNA"/>
</dbReference>
<dbReference type="Proteomes" id="UP000054217">
    <property type="component" value="Unassembled WGS sequence"/>
</dbReference>
<proteinExistence type="predicted"/>
<keyword evidence="3" id="KW-1185">Reference proteome</keyword>
<sequence length="350" mass="38681">MSFAEALLRTLGPFPKLLVAIARRCSSTTLRLLRYLFSLWNASARKWNREHLLDHNADPSSSPGVSGEVGASVESATILCFEVEGSASGRRLSPPGMGQSTDITSVEGGFSNPSGMQSTMPRSTNLLEFNGQNCSPEQPADENQLQVCTPPLRKGLLTQRSLSGLYRLLVLLDRPGIIERSLKDTQSHRHTDIKKWMAFSLKFQQDVDNVTLFATVLLSGNLSFLSLITQNGLSYWPQRLSYVSLLAALGSILMGLAVRTPRLFTALSISYFRVMVLVLGLPFELFLYSIICFIVAVIMHFHINAAMVQIYAAVVVMALVIACLVLYWLITDPREVTLSEEGMARGDKVY</sequence>
<dbReference type="STRING" id="870435.A0A0C3IPU0"/>
<keyword evidence="1" id="KW-1133">Transmembrane helix</keyword>
<evidence type="ECO:0000256" key="1">
    <source>
        <dbReference type="SAM" id="Phobius"/>
    </source>
</evidence>
<feature type="transmembrane region" description="Helical" evidence="1">
    <location>
        <begin position="270"/>
        <end position="298"/>
    </location>
</feature>
<dbReference type="InParanoid" id="A0A0C3IPU0"/>
<protein>
    <submittedName>
        <fullName evidence="2">Uncharacterized protein</fullName>
    </submittedName>
</protein>